<dbReference type="Proteomes" id="UP000004508">
    <property type="component" value="Unassembled WGS sequence"/>
</dbReference>
<reference evidence="1 2" key="1">
    <citation type="journal article" date="2011" name="Stand. Genomic Sci.">
        <title>Non-contiguous finished genome sequence and contextual data of the filamentous soil bacterium Ktedonobacter racemifer type strain (SOSP1-21).</title>
        <authorList>
            <person name="Chang Y.J."/>
            <person name="Land M."/>
            <person name="Hauser L."/>
            <person name="Chertkov O."/>
            <person name="Del Rio T.G."/>
            <person name="Nolan M."/>
            <person name="Copeland A."/>
            <person name="Tice H."/>
            <person name="Cheng J.F."/>
            <person name="Lucas S."/>
            <person name="Han C."/>
            <person name="Goodwin L."/>
            <person name="Pitluck S."/>
            <person name="Ivanova N."/>
            <person name="Ovchinikova G."/>
            <person name="Pati A."/>
            <person name="Chen A."/>
            <person name="Palaniappan K."/>
            <person name="Mavromatis K."/>
            <person name="Liolios K."/>
            <person name="Brettin T."/>
            <person name="Fiebig A."/>
            <person name="Rohde M."/>
            <person name="Abt B."/>
            <person name="Goker M."/>
            <person name="Detter J.C."/>
            <person name="Woyke T."/>
            <person name="Bristow J."/>
            <person name="Eisen J.A."/>
            <person name="Markowitz V."/>
            <person name="Hugenholtz P."/>
            <person name="Kyrpides N.C."/>
            <person name="Klenk H.P."/>
            <person name="Lapidus A."/>
        </authorList>
    </citation>
    <scope>NUCLEOTIDE SEQUENCE [LARGE SCALE GENOMIC DNA]</scope>
    <source>
        <strain evidence="2">DSM 44963</strain>
    </source>
</reference>
<dbReference type="EMBL" id="ADVG01000002">
    <property type="protein sequence ID" value="EFH86591.1"/>
    <property type="molecule type" value="Genomic_DNA"/>
</dbReference>
<dbReference type="InParanoid" id="D6TLE1"/>
<name>D6TLE1_KTERA</name>
<accession>D6TLE1</accession>
<dbReference type="STRING" id="485913.Krac_7894"/>
<evidence type="ECO:0000313" key="1">
    <source>
        <dbReference type="EMBL" id="EFH86591.1"/>
    </source>
</evidence>
<gene>
    <name evidence="1" type="ORF">Krac_7894</name>
</gene>
<organism evidence="1 2">
    <name type="scientific">Ktedonobacter racemifer DSM 44963</name>
    <dbReference type="NCBI Taxonomy" id="485913"/>
    <lineage>
        <taxon>Bacteria</taxon>
        <taxon>Bacillati</taxon>
        <taxon>Chloroflexota</taxon>
        <taxon>Ktedonobacteria</taxon>
        <taxon>Ktedonobacterales</taxon>
        <taxon>Ktedonobacteraceae</taxon>
        <taxon>Ktedonobacter</taxon>
    </lineage>
</organism>
<protein>
    <submittedName>
        <fullName evidence="1">Uncharacterized protein</fullName>
    </submittedName>
</protein>
<evidence type="ECO:0000313" key="2">
    <source>
        <dbReference type="Proteomes" id="UP000004508"/>
    </source>
</evidence>
<sequence>MEFEKKALAQAAARYGAENMKLRALLAEVEKELKHALVSDAPGEILEALLWKVEAANK</sequence>
<comment type="caution">
    <text evidence="1">The sequence shown here is derived from an EMBL/GenBank/DDBJ whole genome shotgun (WGS) entry which is preliminary data.</text>
</comment>
<dbReference type="RefSeq" id="WP_007911044.1">
    <property type="nucleotide sequence ID" value="NZ_ADVG01000002.1"/>
</dbReference>
<dbReference type="AlphaFoldDB" id="D6TLE1"/>
<proteinExistence type="predicted"/>
<keyword evidence="2" id="KW-1185">Reference proteome</keyword>